<accession>A0A6A7BE88</accession>
<evidence type="ECO:0000313" key="2">
    <source>
        <dbReference type="EMBL" id="KAF2853643.1"/>
    </source>
</evidence>
<protein>
    <submittedName>
        <fullName evidence="2">Uncharacterized protein</fullName>
    </submittedName>
</protein>
<sequence length="55" mass="6118">MKRRNYIHGDCRKIAIMERLDRSLSTGFSSIVGLATVQVVIIYHTPTGSALSKIL</sequence>
<keyword evidence="1" id="KW-0472">Membrane</keyword>
<name>A0A6A7BE88_9PLEO</name>
<gene>
    <name evidence="2" type="ORF">T440DRAFT_313598</name>
</gene>
<reference evidence="2" key="1">
    <citation type="submission" date="2020-01" db="EMBL/GenBank/DDBJ databases">
        <authorList>
            <consortium name="DOE Joint Genome Institute"/>
            <person name="Haridas S."/>
            <person name="Albert R."/>
            <person name="Binder M."/>
            <person name="Bloem J."/>
            <person name="Labutti K."/>
            <person name="Salamov A."/>
            <person name="Andreopoulos B."/>
            <person name="Baker S.E."/>
            <person name="Barry K."/>
            <person name="Bills G."/>
            <person name="Bluhm B.H."/>
            <person name="Cannon C."/>
            <person name="Castanera R."/>
            <person name="Culley D.E."/>
            <person name="Daum C."/>
            <person name="Ezra D."/>
            <person name="Gonzalez J.B."/>
            <person name="Henrissat B."/>
            <person name="Kuo A."/>
            <person name="Liang C."/>
            <person name="Lipzen A."/>
            <person name="Lutzoni F."/>
            <person name="Magnuson J."/>
            <person name="Mondo S."/>
            <person name="Nolan M."/>
            <person name="Ohm R."/>
            <person name="Pangilinan J."/>
            <person name="Park H.-J."/>
            <person name="Ramirez L."/>
            <person name="Alfaro M."/>
            <person name="Sun H."/>
            <person name="Tritt A."/>
            <person name="Yoshinaga Y."/>
            <person name="Zwiers L.-H."/>
            <person name="Turgeon B.G."/>
            <person name="Goodwin S.B."/>
            <person name="Spatafora J.W."/>
            <person name="Crous P.W."/>
            <person name="Grigoriev I.V."/>
        </authorList>
    </citation>
    <scope>NUCLEOTIDE SEQUENCE</scope>
    <source>
        <strain evidence="2">IPT5</strain>
    </source>
</reference>
<dbReference type="EMBL" id="MU006295">
    <property type="protein sequence ID" value="KAF2853643.1"/>
    <property type="molecule type" value="Genomic_DNA"/>
</dbReference>
<organism evidence="2 3">
    <name type="scientific">Plenodomus tracheiphilus IPT5</name>
    <dbReference type="NCBI Taxonomy" id="1408161"/>
    <lineage>
        <taxon>Eukaryota</taxon>
        <taxon>Fungi</taxon>
        <taxon>Dikarya</taxon>
        <taxon>Ascomycota</taxon>
        <taxon>Pezizomycotina</taxon>
        <taxon>Dothideomycetes</taxon>
        <taxon>Pleosporomycetidae</taxon>
        <taxon>Pleosporales</taxon>
        <taxon>Pleosporineae</taxon>
        <taxon>Leptosphaeriaceae</taxon>
        <taxon>Plenodomus</taxon>
    </lineage>
</organism>
<evidence type="ECO:0000256" key="1">
    <source>
        <dbReference type="SAM" id="Phobius"/>
    </source>
</evidence>
<proteinExistence type="predicted"/>
<keyword evidence="1" id="KW-0812">Transmembrane</keyword>
<keyword evidence="1" id="KW-1133">Transmembrane helix</keyword>
<keyword evidence="3" id="KW-1185">Reference proteome</keyword>
<feature type="transmembrane region" description="Helical" evidence="1">
    <location>
        <begin position="20"/>
        <end position="43"/>
    </location>
</feature>
<evidence type="ECO:0000313" key="3">
    <source>
        <dbReference type="Proteomes" id="UP000799423"/>
    </source>
</evidence>
<dbReference type="Proteomes" id="UP000799423">
    <property type="component" value="Unassembled WGS sequence"/>
</dbReference>
<dbReference type="AlphaFoldDB" id="A0A6A7BE88"/>